<gene>
    <name evidence="2" type="ORF">Pla144_00590</name>
</gene>
<keyword evidence="3" id="KW-1185">Reference proteome</keyword>
<proteinExistence type="predicted"/>
<protein>
    <submittedName>
        <fullName evidence="2">Uncharacterized protein</fullName>
    </submittedName>
</protein>
<name>A0A5C6CWC3_9BACT</name>
<comment type="caution">
    <text evidence="2">The sequence shown here is derived from an EMBL/GenBank/DDBJ whole genome shotgun (WGS) entry which is preliminary data.</text>
</comment>
<evidence type="ECO:0000256" key="1">
    <source>
        <dbReference type="SAM" id="MobiDB-lite"/>
    </source>
</evidence>
<organism evidence="2 3">
    <name type="scientific">Bythopirellula polymerisocia</name>
    <dbReference type="NCBI Taxonomy" id="2528003"/>
    <lineage>
        <taxon>Bacteria</taxon>
        <taxon>Pseudomonadati</taxon>
        <taxon>Planctomycetota</taxon>
        <taxon>Planctomycetia</taxon>
        <taxon>Pirellulales</taxon>
        <taxon>Lacipirellulaceae</taxon>
        <taxon>Bythopirellula</taxon>
    </lineage>
</organism>
<feature type="compositionally biased region" description="Basic and acidic residues" evidence="1">
    <location>
        <begin position="27"/>
        <end position="44"/>
    </location>
</feature>
<evidence type="ECO:0000313" key="3">
    <source>
        <dbReference type="Proteomes" id="UP000318437"/>
    </source>
</evidence>
<feature type="region of interest" description="Disordered" evidence="1">
    <location>
        <begin position="21"/>
        <end position="44"/>
    </location>
</feature>
<reference evidence="2 3" key="1">
    <citation type="submission" date="2019-02" db="EMBL/GenBank/DDBJ databases">
        <title>Deep-cultivation of Planctomycetes and their phenomic and genomic characterization uncovers novel biology.</title>
        <authorList>
            <person name="Wiegand S."/>
            <person name="Jogler M."/>
            <person name="Boedeker C."/>
            <person name="Pinto D."/>
            <person name="Vollmers J."/>
            <person name="Rivas-Marin E."/>
            <person name="Kohn T."/>
            <person name="Peeters S.H."/>
            <person name="Heuer A."/>
            <person name="Rast P."/>
            <person name="Oberbeckmann S."/>
            <person name="Bunk B."/>
            <person name="Jeske O."/>
            <person name="Meyerdierks A."/>
            <person name="Storesund J.E."/>
            <person name="Kallscheuer N."/>
            <person name="Luecker S."/>
            <person name="Lage O.M."/>
            <person name="Pohl T."/>
            <person name="Merkel B.J."/>
            <person name="Hornburger P."/>
            <person name="Mueller R.-W."/>
            <person name="Bruemmer F."/>
            <person name="Labrenz M."/>
            <person name="Spormann A.M."/>
            <person name="Op Den Camp H."/>
            <person name="Overmann J."/>
            <person name="Amann R."/>
            <person name="Jetten M.S.M."/>
            <person name="Mascher T."/>
            <person name="Medema M.H."/>
            <person name="Devos D.P."/>
            <person name="Kaster A.-K."/>
            <person name="Ovreas L."/>
            <person name="Rohde M."/>
            <person name="Galperin M.Y."/>
            <person name="Jogler C."/>
        </authorList>
    </citation>
    <scope>NUCLEOTIDE SEQUENCE [LARGE SCALE GENOMIC DNA]</scope>
    <source>
        <strain evidence="2 3">Pla144</strain>
    </source>
</reference>
<dbReference type="Proteomes" id="UP000318437">
    <property type="component" value="Unassembled WGS sequence"/>
</dbReference>
<sequence length="44" mass="5013">MSLIRNNDLIQEAHARLPPAKLKATKLKGENRIENIKKPESKSM</sequence>
<dbReference type="EMBL" id="SJPS01000001">
    <property type="protein sequence ID" value="TWU29283.1"/>
    <property type="molecule type" value="Genomic_DNA"/>
</dbReference>
<accession>A0A5C6CWC3</accession>
<dbReference type="AlphaFoldDB" id="A0A5C6CWC3"/>
<evidence type="ECO:0000313" key="2">
    <source>
        <dbReference type="EMBL" id="TWU29283.1"/>
    </source>
</evidence>